<organism evidence="1">
    <name type="scientific">marine sediment metagenome</name>
    <dbReference type="NCBI Taxonomy" id="412755"/>
    <lineage>
        <taxon>unclassified sequences</taxon>
        <taxon>metagenomes</taxon>
        <taxon>ecological metagenomes</taxon>
    </lineage>
</organism>
<name>X1HEM3_9ZZZZ</name>
<dbReference type="SUPFAM" id="SSF53649">
    <property type="entry name" value="Alkaline phosphatase-like"/>
    <property type="match status" value="1"/>
</dbReference>
<feature type="non-terminal residue" evidence="1">
    <location>
        <position position="1"/>
    </location>
</feature>
<evidence type="ECO:0000313" key="1">
    <source>
        <dbReference type="EMBL" id="GAH55485.1"/>
    </source>
</evidence>
<sequence length="190" mass="21222">RIADDDLLIMLSDHGFERLEKDVYISYLLRQEGFLQFKQGEDIVLNNICYGTKAFVLDPARIYLNLKGKFPCGTVGPADSEETLQQLENLFGSLRIDGRAVVRDIYRKEQIYSGPYLEDAPDLVLVGAQGFNLKANVKAERLTDKPIFTGKHTQDSAFLIVRGLSDEGIVPDMPAVSDVKGIVEKIKGRT</sequence>
<dbReference type="InterPro" id="IPR002591">
    <property type="entry name" value="Phosphodiest/P_Trfase"/>
</dbReference>
<dbReference type="Gene3D" id="3.40.720.10">
    <property type="entry name" value="Alkaline Phosphatase, subunit A"/>
    <property type="match status" value="1"/>
</dbReference>
<dbReference type="Pfam" id="PF01663">
    <property type="entry name" value="Phosphodiest"/>
    <property type="match status" value="1"/>
</dbReference>
<protein>
    <recommendedName>
        <fullName evidence="2">Nucleotide pyrophosphatase</fullName>
    </recommendedName>
</protein>
<accession>X1HEM3</accession>
<dbReference type="InterPro" id="IPR017850">
    <property type="entry name" value="Alkaline_phosphatase_core_sf"/>
</dbReference>
<comment type="caution">
    <text evidence="1">The sequence shown here is derived from an EMBL/GenBank/DDBJ whole genome shotgun (WGS) entry which is preliminary data.</text>
</comment>
<gene>
    <name evidence="1" type="ORF">S03H2_38343</name>
</gene>
<dbReference type="EMBL" id="BARU01023641">
    <property type="protein sequence ID" value="GAH55485.1"/>
    <property type="molecule type" value="Genomic_DNA"/>
</dbReference>
<dbReference type="AlphaFoldDB" id="X1HEM3"/>
<reference evidence="1" key="1">
    <citation type="journal article" date="2014" name="Front. Microbiol.">
        <title>High frequency of phylogenetically diverse reductive dehalogenase-homologous genes in deep subseafloor sedimentary metagenomes.</title>
        <authorList>
            <person name="Kawai M."/>
            <person name="Futagami T."/>
            <person name="Toyoda A."/>
            <person name="Takaki Y."/>
            <person name="Nishi S."/>
            <person name="Hori S."/>
            <person name="Arai W."/>
            <person name="Tsubouchi T."/>
            <person name="Morono Y."/>
            <person name="Uchiyama I."/>
            <person name="Ito T."/>
            <person name="Fujiyama A."/>
            <person name="Inagaki F."/>
            <person name="Takami H."/>
        </authorList>
    </citation>
    <scope>NUCLEOTIDE SEQUENCE</scope>
    <source>
        <strain evidence="1">Expedition CK06-06</strain>
    </source>
</reference>
<evidence type="ECO:0008006" key="2">
    <source>
        <dbReference type="Google" id="ProtNLM"/>
    </source>
</evidence>
<proteinExistence type="predicted"/>